<comment type="caution">
    <text evidence="1">The sequence shown here is derived from an EMBL/GenBank/DDBJ whole genome shotgun (WGS) entry which is preliminary data.</text>
</comment>
<proteinExistence type="predicted"/>
<dbReference type="AlphaFoldDB" id="A0A2G9YVJ7"/>
<dbReference type="Proteomes" id="UP000230273">
    <property type="component" value="Unassembled WGS sequence"/>
</dbReference>
<evidence type="ECO:0000313" key="2">
    <source>
        <dbReference type="Proteomes" id="UP000230273"/>
    </source>
</evidence>
<dbReference type="EMBL" id="PCRP01000068">
    <property type="protein sequence ID" value="PIP23265.1"/>
    <property type="molecule type" value="Genomic_DNA"/>
</dbReference>
<organism evidence="1 2">
    <name type="scientific">Candidatus Nealsonbacteria bacterium CG23_combo_of_CG06-09_8_20_14_all_38_19</name>
    <dbReference type="NCBI Taxonomy" id="1974721"/>
    <lineage>
        <taxon>Bacteria</taxon>
        <taxon>Candidatus Nealsoniibacteriota</taxon>
    </lineage>
</organism>
<gene>
    <name evidence="1" type="ORF">COX36_04245</name>
</gene>
<sequence length="153" mass="17623">METKGEKEMEPKACEKCGRVLMDGQGVAFCPHCGGLLVAMELCLDPYIRDFVKSLWKWGIRTKMSCEGHLNHGAPYPWVDVPRGQAVRLAQLVARQNRPMLTREIENHNTWVIRPEGSWLRLIPEDRNRPLAKLQEDAVEFGKFLLELPDNWL</sequence>
<protein>
    <submittedName>
        <fullName evidence="1">Uncharacterized protein</fullName>
    </submittedName>
</protein>
<reference evidence="1 2" key="1">
    <citation type="submission" date="2017-09" db="EMBL/GenBank/DDBJ databases">
        <title>Depth-based differentiation of microbial function through sediment-hosted aquifers and enrichment of novel symbionts in the deep terrestrial subsurface.</title>
        <authorList>
            <person name="Probst A.J."/>
            <person name="Ladd B."/>
            <person name="Jarett J.K."/>
            <person name="Geller-Mcgrath D.E."/>
            <person name="Sieber C.M."/>
            <person name="Emerson J.B."/>
            <person name="Anantharaman K."/>
            <person name="Thomas B.C."/>
            <person name="Malmstrom R."/>
            <person name="Stieglmeier M."/>
            <person name="Klingl A."/>
            <person name="Woyke T."/>
            <person name="Ryan C.M."/>
            <person name="Banfield J.F."/>
        </authorList>
    </citation>
    <scope>NUCLEOTIDE SEQUENCE [LARGE SCALE GENOMIC DNA]</scope>
    <source>
        <strain evidence="1">CG23_combo_of_CG06-09_8_20_14_all_38_19</strain>
    </source>
</reference>
<evidence type="ECO:0000313" key="1">
    <source>
        <dbReference type="EMBL" id="PIP23265.1"/>
    </source>
</evidence>
<name>A0A2G9YVJ7_9BACT</name>
<accession>A0A2G9YVJ7</accession>